<dbReference type="AlphaFoldDB" id="A0A9P3FA11"/>
<evidence type="ECO:0000256" key="1">
    <source>
        <dbReference type="SAM" id="MobiDB-lite"/>
    </source>
</evidence>
<name>A0A9P3FA11_ASPVI</name>
<comment type="caution">
    <text evidence="2">The sequence shown here is derived from an EMBL/GenBank/DDBJ whole genome shotgun (WGS) entry which is preliminary data.</text>
</comment>
<evidence type="ECO:0000313" key="3">
    <source>
        <dbReference type="Proteomes" id="UP000710440"/>
    </source>
</evidence>
<organism evidence="2 3">
    <name type="scientific">Aspergillus viridinutans</name>
    <dbReference type="NCBI Taxonomy" id="75553"/>
    <lineage>
        <taxon>Eukaryota</taxon>
        <taxon>Fungi</taxon>
        <taxon>Dikarya</taxon>
        <taxon>Ascomycota</taxon>
        <taxon>Pezizomycotina</taxon>
        <taxon>Eurotiomycetes</taxon>
        <taxon>Eurotiomycetidae</taxon>
        <taxon>Eurotiales</taxon>
        <taxon>Aspergillaceae</taxon>
        <taxon>Aspergillus</taxon>
        <taxon>Aspergillus subgen. Fumigati</taxon>
    </lineage>
</organism>
<dbReference type="OrthoDB" id="4160690at2759"/>
<protein>
    <submittedName>
        <fullName evidence="2">Uncharacterized protein</fullName>
    </submittedName>
</protein>
<dbReference type="GeneID" id="66930867"/>
<proteinExistence type="predicted"/>
<feature type="region of interest" description="Disordered" evidence="1">
    <location>
        <begin position="78"/>
        <end position="99"/>
    </location>
</feature>
<evidence type="ECO:0000313" key="2">
    <source>
        <dbReference type="EMBL" id="GIK07228.1"/>
    </source>
</evidence>
<dbReference type="EMBL" id="BOPL01000013">
    <property type="protein sequence ID" value="GIK07228.1"/>
    <property type="molecule type" value="Genomic_DNA"/>
</dbReference>
<reference evidence="2 3" key="1">
    <citation type="submission" date="2021-02" db="EMBL/GenBank/DDBJ databases">
        <title>Pan-genome distribution and transcriptional activeness of fungal secondary metabolism genes in Aspergillus section Fumigati.</title>
        <authorList>
            <person name="Takahashi H."/>
            <person name="Umemura M."/>
            <person name="Ninomiya A."/>
            <person name="Kusuya Y."/>
            <person name="Urayama S."/>
            <person name="Shimizu M."/>
            <person name="Watanabe A."/>
            <person name="Kamei K."/>
            <person name="Yaguchi T."/>
            <person name="Hagiwara D."/>
        </authorList>
    </citation>
    <scope>NUCLEOTIDE SEQUENCE [LARGE SCALE GENOMIC DNA]</scope>
    <source>
        <strain evidence="2 3">IFM 47045</strain>
    </source>
</reference>
<gene>
    <name evidence="2" type="ORF">Aspvir_002885</name>
</gene>
<dbReference type="Proteomes" id="UP000710440">
    <property type="component" value="Unassembled WGS sequence"/>
</dbReference>
<sequence length="99" mass="10295">MPGLGHSGCAHIVVSLGGVIVASRRDGHCASDTFKTELNLCMDCALKYEVWQYYVDSVSKAGTACGLEANPVELASAVAGTTSTTSETGVADQERVEEA</sequence>
<dbReference type="RefSeq" id="XP_043130414.1">
    <property type="nucleotide sequence ID" value="XM_043274479.1"/>
</dbReference>
<keyword evidence="3" id="KW-1185">Reference proteome</keyword>
<feature type="compositionally biased region" description="Low complexity" evidence="1">
    <location>
        <begin position="78"/>
        <end position="91"/>
    </location>
</feature>
<accession>A0A9P3FA11</accession>